<name>A0A202B268_CHRVL</name>
<dbReference type="AlphaFoldDB" id="A0A202B268"/>
<dbReference type="InterPro" id="IPR005564">
    <property type="entry name" value="Major_capsid_GpE"/>
</dbReference>
<protein>
    <submittedName>
        <fullName evidence="1">Major capsid protein E</fullName>
    </submittedName>
</protein>
<organism evidence="1 2">
    <name type="scientific">Chromobacterium violaceum</name>
    <dbReference type="NCBI Taxonomy" id="536"/>
    <lineage>
        <taxon>Bacteria</taxon>
        <taxon>Pseudomonadati</taxon>
        <taxon>Pseudomonadota</taxon>
        <taxon>Betaproteobacteria</taxon>
        <taxon>Neisseriales</taxon>
        <taxon>Chromobacteriaceae</taxon>
        <taxon>Chromobacterium</taxon>
    </lineage>
</organism>
<gene>
    <name evidence="1" type="ORF">CBW21_22395</name>
</gene>
<proteinExistence type="predicted"/>
<keyword evidence="2" id="KW-1185">Reference proteome</keyword>
<evidence type="ECO:0000313" key="1">
    <source>
        <dbReference type="EMBL" id="OVE45592.1"/>
    </source>
</evidence>
<sequence length="348" mass="38997">MSGNILDIFHQDAFSAITLTDAVQRNPYQPSGLGELDIFDPNPIRTKALAVEERQGKLVLIPFSERGAEGTQRTTEKRKMRYFDVPRLMHDDTIYAEELQGIREFGQESVLMQVETEVARRLSGPTGLLASVEYTKEYLRLAAVQGLCLNPGDGSVLYNWFDEFGIHQAPEVAFNLAAGTPNTLRPLCNGITRAMARAAQGSFTSSTRVHALCGDGFYDLFSNHPDVIRTFLNWSDAAELRNNGQGGAFDSFEFGGIRWWNYRGSDDNATIKIPDDKVKFFPVGAPGIFREANAPGETVDWVNTPGKPVYVLPIFDTQRRMWWKMETYSYPLFICTRPEVLMSGRAEG</sequence>
<dbReference type="EMBL" id="NHOO01000032">
    <property type="protein sequence ID" value="OVE45592.1"/>
    <property type="molecule type" value="Genomic_DNA"/>
</dbReference>
<evidence type="ECO:0000313" key="2">
    <source>
        <dbReference type="Proteomes" id="UP000196342"/>
    </source>
</evidence>
<reference evidence="1 2" key="1">
    <citation type="submission" date="2017-05" db="EMBL/GenBank/DDBJ databases">
        <title>Chromobacterium violaceum GHPS1 isolated from Hydrocarbon polluted soil in French Guiana display an awesome secondary metabolite arsenal and a battery of drug and heavy-metal-resistance and detoxification of xenobiotics proteins.</title>
        <authorList>
            <person name="Belbahri L."/>
        </authorList>
    </citation>
    <scope>NUCLEOTIDE SEQUENCE [LARGE SCALE GENOMIC DNA]</scope>
    <source>
        <strain evidence="1 2">GHPS1</strain>
    </source>
</reference>
<dbReference type="Proteomes" id="UP000196342">
    <property type="component" value="Unassembled WGS sequence"/>
</dbReference>
<comment type="caution">
    <text evidence="1">The sequence shown here is derived from an EMBL/GenBank/DDBJ whole genome shotgun (WGS) entry which is preliminary data.</text>
</comment>
<dbReference type="RefSeq" id="WP_087698902.1">
    <property type="nucleotide sequence ID" value="NZ_NHOO01000032.1"/>
</dbReference>
<dbReference type="Pfam" id="PF03864">
    <property type="entry name" value="Phage_cap_E"/>
    <property type="match status" value="1"/>
</dbReference>
<accession>A0A202B268</accession>